<dbReference type="KEGG" id="cvn:111125802"/>
<evidence type="ECO:0000256" key="1">
    <source>
        <dbReference type="SAM" id="MobiDB-lite"/>
    </source>
</evidence>
<evidence type="ECO:0000259" key="2">
    <source>
        <dbReference type="PROSITE" id="PS50017"/>
    </source>
</evidence>
<dbReference type="Proteomes" id="UP000694844">
    <property type="component" value="Chromosome 3"/>
</dbReference>
<name>A0A8B8DD88_CRAVI</name>
<keyword evidence="3" id="KW-1185">Reference proteome</keyword>
<proteinExistence type="predicted"/>
<feature type="domain" description="Death" evidence="2">
    <location>
        <begin position="663"/>
        <end position="734"/>
    </location>
</feature>
<dbReference type="InterPro" id="IPR000488">
    <property type="entry name" value="Death_dom"/>
</dbReference>
<evidence type="ECO:0000313" key="3">
    <source>
        <dbReference type="Proteomes" id="UP000694844"/>
    </source>
</evidence>
<sequence length="753" mass="86051">MALLELIEDRIKGGVIAEDGASDEVPPINFSHPINFTPRSPYIEPPPSREDRGKIQRTYRWIFATISREATEIEPVTSDRSESGGSMRNKEISNSCSVAVGTSKDFMDDDAHLKVTYSPGKKGGNFGLPNGGKLILPDGLFGKKDTITCQVASPSLRWKYYPTLPSYEHITSEIYTLQSTMHPLKKSVIIQIPYYQIDTEHNEINVKGKWNDENEWVDVGFLKKEDCSVELEVDRLGIFIVTFTPKKEVFDVTPQGCLYNAHISRYISVRFPKKAHDKPFQCTIQINPIPTDKLQLAKELSPGETADLILATEFIDLIPSLPCVFKRAVSVKLPLPTGVEVEEENDDIAVLQKTDNGWELVDSKYKFTRTTVTFETKSLTKFCVMQSKPDRKKRLPPAAQVLESRNNREKGEIVAFLNLQEKFWFMVLECLPLSKLDSRVKEMNEKGFKHVVKEIVKKDEGSNFFRRPQKFQQPTRQLQVPPTCEINDGMKWEFAVVDDIKVSTDSNYMENRELHYFRYLPESYRQFVIEPKTNEERAICGAINLDPVGIEDKNLRDNCTCSIQIEIDEETVKAYFKPEFVPEEPEPKKEKVNFDILNTPVFKEEKPEAPVIQKFKPLPPSVMERLMKTNRKPIITRVERESKVITGKSLRNLSKLVPEGLTLAVHLDLPDSTITGLGFDAISNGLSMSDVTYKILLYWKRMCKDKKDGAVNSLTNALRDMGREEIANIVFERHRDNKELTPEAFTPLFTPYQ</sequence>
<protein>
    <submittedName>
        <fullName evidence="4">Uncharacterized protein LOC111125802 isoform X1</fullName>
    </submittedName>
</protein>
<dbReference type="CDD" id="cd01670">
    <property type="entry name" value="Death"/>
    <property type="match status" value="1"/>
</dbReference>
<dbReference type="Gene3D" id="1.10.533.10">
    <property type="entry name" value="Death Domain, Fas"/>
    <property type="match status" value="1"/>
</dbReference>
<dbReference type="Gene3D" id="2.60.220.30">
    <property type="match status" value="1"/>
</dbReference>
<dbReference type="RefSeq" id="XP_022325645.1">
    <property type="nucleotide sequence ID" value="XM_022469937.1"/>
</dbReference>
<evidence type="ECO:0000313" key="4">
    <source>
        <dbReference type="RefSeq" id="XP_022325645.1"/>
    </source>
</evidence>
<dbReference type="GeneID" id="111125802"/>
<dbReference type="PROSITE" id="PS50017">
    <property type="entry name" value="DEATH_DOMAIN"/>
    <property type="match status" value="1"/>
</dbReference>
<feature type="region of interest" description="Disordered" evidence="1">
    <location>
        <begin position="29"/>
        <end position="51"/>
    </location>
</feature>
<dbReference type="InterPro" id="IPR011029">
    <property type="entry name" value="DEATH-like_dom_sf"/>
</dbReference>
<feature type="region of interest" description="Disordered" evidence="1">
    <location>
        <begin position="73"/>
        <end position="92"/>
    </location>
</feature>
<dbReference type="AlphaFoldDB" id="A0A8B8DD88"/>
<accession>A0A8B8DD88</accession>
<dbReference type="OrthoDB" id="6283740at2759"/>
<organism evidence="3 4">
    <name type="scientific">Crassostrea virginica</name>
    <name type="common">Eastern oyster</name>
    <dbReference type="NCBI Taxonomy" id="6565"/>
    <lineage>
        <taxon>Eukaryota</taxon>
        <taxon>Metazoa</taxon>
        <taxon>Spiralia</taxon>
        <taxon>Lophotrochozoa</taxon>
        <taxon>Mollusca</taxon>
        <taxon>Bivalvia</taxon>
        <taxon>Autobranchia</taxon>
        <taxon>Pteriomorphia</taxon>
        <taxon>Ostreida</taxon>
        <taxon>Ostreoidea</taxon>
        <taxon>Ostreidae</taxon>
        <taxon>Crassostrea</taxon>
    </lineage>
</organism>
<gene>
    <name evidence="4" type="primary">LOC111125802</name>
</gene>
<dbReference type="SUPFAM" id="SSF47986">
    <property type="entry name" value="DEATH domain"/>
    <property type="match status" value="1"/>
</dbReference>
<dbReference type="GO" id="GO:0007165">
    <property type="term" value="P:signal transduction"/>
    <property type="evidence" value="ECO:0007669"/>
    <property type="project" value="InterPro"/>
</dbReference>
<reference evidence="4" key="1">
    <citation type="submission" date="2025-08" db="UniProtKB">
        <authorList>
            <consortium name="RefSeq"/>
        </authorList>
    </citation>
    <scope>IDENTIFICATION</scope>
    <source>
        <tissue evidence="4">Whole sample</tissue>
    </source>
</reference>